<dbReference type="AlphaFoldDB" id="A0A8B8UWL2"/>
<gene>
    <name evidence="4" type="primary">TDA5</name>
    <name evidence="4" type="ORF">SPAR_L04310</name>
</gene>
<comment type="similarity">
    <text evidence="2">Belongs to the short-chain dehydrogenases/reductases (SDR) family.</text>
</comment>
<reference evidence="4" key="4">
    <citation type="submission" date="2025-08" db="UniProtKB">
        <authorList>
            <consortium name="RefSeq"/>
        </authorList>
    </citation>
    <scope>IDENTIFICATION</scope>
    <source>
        <strain evidence="4">CBS432</strain>
    </source>
</reference>
<keyword evidence="1" id="KW-0521">NADP</keyword>
<dbReference type="GO" id="GO:0016616">
    <property type="term" value="F:oxidoreductase activity, acting on the CH-OH group of donors, NAD or NADP as acceptor"/>
    <property type="evidence" value="ECO:0007669"/>
    <property type="project" value="TreeGrafter"/>
</dbReference>
<protein>
    <submittedName>
        <fullName evidence="4">Tda5p</fullName>
    </submittedName>
</protein>
<dbReference type="OrthoDB" id="5840532at2759"/>
<keyword evidence="3" id="KW-0472">Membrane</keyword>
<reference evidence="4" key="1">
    <citation type="journal article" date="2017" name="Nat. Genet.">
        <title>Contrasting evolutionary genome dynamics between domesticated and wild yeasts.</title>
        <authorList>
            <person name="Yue J.X."/>
            <person name="Li J."/>
            <person name="Aigrain L."/>
            <person name="Hallin J."/>
            <person name="Persson K."/>
            <person name="Oliver K."/>
            <person name="Bergstrom A."/>
            <person name="Coupland P."/>
            <person name="Warringer J."/>
            <person name="Lagomarsino M.C."/>
            <person name="Fischer G."/>
            <person name="Durbin R."/>
            <person name="Liti G."/>
        </authorList>
    </citation>
    <scope>NUCLEOTIDE SEQUENCE</scope>
    <source>
        <strain evidence="4">CBS432</strain>
    </source>
</reference>
<dbReference type="PRINTS" id="PR00080">
    <property type="entry name" value="SDRFAMILY"/>
</dbReference>
<feature type="transmembrane region" description="Helical" evidence="3">
    <location>
        <begin position="37"/>
        <end position="54"/>
    </location>
</feature>
<name>A0A8B8UWL2_SACPA</name>
<proteinExistence type="inferred from homology"/>
<evidence type="ECO:0000256" key="1">
    <source>
        <dbReference type="ARBA" id="ARBA00022857"/>
    </source>
</evidence>
<evidence type="ECO:0000256" key="2">
    <source>
        <dbReference type="RuleBase" id="RU000363"/>
    </source>
</evidence>
<dbReference type="Pfam" id="PF00106">
    <property type="entry name" value="adh_short"/>
    <property type="match status" value="1"/>
</dbReference>
<evidence type="ECO:0000256" key="3">
    <source>
        <dbReference type="SAM" id="Phobius"/>
    </source>
</evidence>
<feature type="transmembrane region" description="Helical" evidence="3">
    <location>
        <begin position="6"/>
        <end position="25"/>
    </location>
</feature>
<dbReference type="InterPro" id="IPR036291">
    <property type="entry name" value="NAD(P)-bd_dom_sf"/>
</dbReference>
<dbReference type="InterPro" id="IPR002347">
    <property type="entry name" value="SDR_fam"/>
</dbReference>
<dbReference type="PANTHER" id="PTHR24322:SF743">
    <property type="entry name" value="AER111WP"/>
    <property type="match status" value="1"/>
</dbReference>
<sequence length="326" mass="36676">MNIDCLCHWIVLPLLRYPLLVSLVLRRSLSDSTSICLTVYTLLINAFLIANSYIKRSGQITWKSLHEFKNGIVLVTGGSKGLGRAIVFQLLQDYSNLTILNVDICPSPVRDPRVKDLICDLSDDEEVTALLNLLKRKYKSEIRLIVNNAGVRANFTGFNRIKRENLDKVFKINTFAPLQFIQELAPSRRSTRQCYIINIASILGILTPAKVAAYAASKAALIAFHQSYSFELQNEGVRNIRTLLVTPGQLNTEMFAGFKPPRQFFAPVIDIDTLAARIVSCCESGQRGQLNEPFYCSFAHLLMCIPYSLQRTVRSFTCIDCCLPDE</sequence>
<dbReference type="GeneID" id="54632524"/>
<dbReference type="SUPFAM" id="SSF51735">
    <property type="entry name" value="NAD(P)-binding Rossmann-fold domains"/>
    <property type="match status" value="1"/>
</dbReference>
<dbReference type="PRINTS" id="PR00081">
    <property type="entry name" value="GDHRDH"/>
</dbReference>
<dbReference type="PROSITE" id="PS00061">
    <property type="entry name" value="ADH_SHORT"/>
    <property type="match status" value="1"/>
</dbReference>
<keyword evidence="3" id="KW-0812">Transmembrane</keyword>
<accession>A0A8B8UWL2</accession>
<reference evidence="4" key="2">
    <citation type="submission" date="2020-01" db="EMBL/GenBank/DDBJ databases">
        <title>Population-level Yeast Reference Genomes.</title>
        <authorList>
            <person name="Yue J.-X."/>
        </authorList>
    </citation>
    <scope>NUCLEOTIDE SEQUENCE</scope>
    <source>
        <strain evidence="4">CBS432</strain>
    </source>
</reference>
<dbReference type="RefSeq" id="XP_033768155.1">
    <property type="nucleotide sequence ID" value="XM_033912264.1"/>
</dbReference>
<dbReference type="KEGG" id="spao:SPAR_L04310"/>
<organism evidence="4">
    <name type="scientific">Saccharomyces paradoxus</name>
    <name type="common">Yeast</name>
    <name type="synonym">Saccharomyces douglasii</name>
    <dbReference type="NCBI Taxonomy" id="27291"/>
    <lineage>
        <taxon>Eukaryota</taxon>
        <taxon>Fungi</taxon>
        <taxon>Dikarya</taxon>
        <taxon>Ascomycota</taxon>
        <taxon>Saccharomycotina</taxon>
        <taxon>Saccharomycetes</taxon>
        <taxon>Saccharomycetales</taxon>
        <taxon>Saccharomycetaceae</taxon>
        <taxon>Saccharomyces</taxon>
    </lineage>
</organism>
<dbReference type="PANTHER" id="PTHR24322">
    <property type="entry name" value="PKSB"/>
    <property type="match status" value="1"/>
</dbReference>
<dbReference type="Gene3D" id="3.40.50.720">
    <property type="entry name" value="NAD(P)-binding Rossmann-like Domain"/>
    <property type="match status" value="1"/>
</dbReference>
<dbReference type="InterPro" id="IPR020904">
    <property type="entry name" value="Sc_DH/Rdtase_CS"/>
</dbReference>
<keyword evidence="3" id="KW-1133">Transmembrane helix</keyword>
<dbReference type="VEuPathDB" id="FungiDB:SPAR_L04310"/>
<reference evidence="4" key="3">
    <citation type="submission" date="2025-07" db="EMBL/GenBank/DDBJ databases">
        <authorList>
            <consortium name="NCBI Genome Project"/>
        </authorList>
    </citation>
    <scope>NUCLEOTIDE SEQUENCE</scope>
    <source>
        <strain evidence="4">CBS432</strain>
    </source>
</reference>
<evidence type="ECO:0000313" key="4">
    <source>
        <dbReference type="RefSeq" id="XP_033768155.1"/>
    </source>
</evidence>